<protein>
    <recommendedName>
        <fullName evidence="5">FZ domain-containing protein</fullName>
    </recommendedName>
</protein>
<evidence type="ECO:0000313" key="3">
    <source>
        <dbReference type="EMBL" id="VDK38619.1"/>
    </source>
</evidence>
<evidence type="ECO:0008006" key="5">
    <source>
        <dbReference type="Google" id="ProtNLM"/>
    </source>
</evidence>
<reference evidence="3 4" key="1">
    <citation type="submission" date="2018-11" db="EMBL/GenBank/DDBJ databases">
        <authorList>
            <consortium name="Pathogen Informatics"/>
        </authorList>
    </citation>
    <scope>NUCLEOTIDE SEQUENCE [LARGE SCALE GENOMIC DNA]</scope>
</reference>
<organism evidence="3 4">
    <name type="scientific">Dibothriocephalus latus</name>
    <name type="common">Fish tapeworm</name>
    <name type="synonym">Diphyllobothrium latum</name>
    <dbReference type="NCBI Taxonomy" id="60516"/>
    <lineage>
        <taxon>Eukaryota</taxon>
        <taxon>Metazoa</taxon>
        <taxon>Spiralia</taxon>
        <taxon>Lophotrochozoa</taxon>
        <taxon>Platyhelminthes</taxon>
        <taxon>Cestoda</taxon>
        <taxon>Eucestoda</taxon>
        <taxon>Diphyllobothriidea</taxon>
        <taxon>Diphyllobothriidae</taxon>
        <taxon>Dibothriocephalus</taxon>
    </lineage>
</organism>
<evidence type="ECO:0000313" key="4">
    <source>
        <dbReference type="Proteomes" id="UP000281553"/>
    </source>
</evidence>
<accession>A0A3P6PRN2</accession>
<dbReference type="AlphaFoldDB" id="A0A3P6PRN2"/>
<dbReference type="OrthoDB" id="6287308at2759"/>
<keyword evidence="4" id="KW-1185">Reference proteome</keyword>
<sequence length="220" mass="24206">MAPAWLVFLGCLMGIGVRTGHSLHLRLAPPIWRLLCSRRSGIPKMTKEELERAELPFTCLSANRCHTVDLIQFVRELAFCSQPCVETDCLSLLLSKSTNLSSSTTPSPPPSSNPEVLWSSVQASARVALSAFNSVSVVSTELAEPPISNASATCPGARLFVTPNTRPAYLTAVILFRRQEFERAIRLVFFGLTFLLTIIVMNAAKSRGITVYLRQGRKQQ</sequence>
<feature type="transmembrane region" description="Helical" evidence="1">
    <location>
        <begin position="184"/>
        <end position="204"/>
    </location>
</feature>
<keyword evidence="2" id="KW-0732">Signal</keyword>
<gene>
    <name evidence="3" type="ORF">DILT_LOCUS965</name>
</gene>
<evidence type="ECO:0000256" key="2">
    <source>
        <dbReference type="SAM" id="SignalP"/>
    </source>
</evidence>
<keyword evidence="1" id="KW-1133">Transmembrane helix</keyword>
<name>A0A3P6PRN2_DIBLA</name>
<dbReference type="EMBL" id="UYRU01005297">
    <property type="protein sequence ID" value="VDK38619.1"/>
    <property type="molecule type" value="Genomic_DNA"/>
</dbReference>
<feature type="signal peptide" evidence="2">
    <location>
        <begin position="1"/>
        <end position="20"/>
    </location>
</feature>
<keyword evidence="1" id="KW-0812">Transmembrane</keyword>
<dbReference type="Proteomes" id="UP000281553">
    <property type="component" value="Unassembled WGS sequence"/>
</dbReference>
<evidence type="ECO:0000256" key="1">
    <source>
        <dbReference type="SAM" id="Phobius"/>
    </source>
</evidence>
<feature type="chain" id="PRO_5017926616" description="FZ domain-containing protein" evidence="2">
    <location>
        <begin position="21"/>
        <end position="220"/>
    </location>
</feature>
<proteinExistence type="predicted"/>
<keyword evidence="1" id="KW-0472">Membrane</keyword>